<evidence type="ECO:0000256" key="2">
    <source>
        <dbReference type="ARBA" id="ARBA00023125"/>
    </source>
</evidence>
<evidence type="ECO:0000313" key="5">
    <source>
        <dbReference type="EMBL" id="OWP75873.1"/>
    </source>
</evidence>
<dbReference type="InterPro" id="IPR036388">
    <property type="entry name" value="WH-like_DNA-bd_sf"/>
</dbReference>
<accession>A0A246G944</accession>
<feature type="domain" description="HTH arsR-type" evidence="4">
    <location>
        <begin position="8"/>
        <end position="105"/>
    </location>
</feature>
<comment type="caution">
    <text evidence="5">The sequence shown here is derived from an EMBL/GenBank/DDBJ whole genome shotgun (WGS) entry which is preliminary data.</text>
</comment>
<keyword evidence="1" id="KW-0805">Transcription regulation</keyword>
<dbReference type="InterPro" id="IPR036390">
    <property type="entry name" value="WH_DNA-bd_sf"/>
</dbReference>
<evidence type="ECO:0000313" key="6">
    <source>
        <dbReference type="Proteomes" id="UP000198034"/>
    </source>
</evidence>
<keyword evidence="2" id="KW-0238">DNA-binding</keyword>
<organism evidence="5 6">
    <name type="scientific">Flavobacterium columnare</name>
    <dbReference type="NCBI Taxonomy" id="996"/>
    <lineage>
        <taxon>Bacteria</taxon>
        <taxon>Pseudomonadati</taxon>
        <taxon>Bacteroidota</taxon>
        <taxon>Flavobacteriia</taxon>
        <taxon>Flavobacteriales</taxon>
        <taxon>Flavobacteriaceae</taxon>
        <taxon>Flavobacterium</taxon>
    </lineage>
</organism>
<dbReference type="InterPro" id="IPR051081">
    <property type="entry name" value="HTH_MetalResp_TranReg"/>
</dbReference>
<dbReference type="Gene3D" id="1.10.10.10">
    <property type="entry name" value="Winged helix-like DNA-binding domain superfamily/Winged helix DNA-binding domain"/>
    <property type="match status" value="1"/>
</dbReference>
<reference evidence="5 6" key="1">
    <citation type="journal article" date="2017" name="Infect. Genet. Evol.">
        <title>Comparative genome analysis of fish pathogen Flavobacterium columnare reveals extensive sequence diversity within the species.</title>
        <authorList>
            <person name="Kayansamruaj P."/>
            <person name="Dong H.T."/>
            <person name="Hirono I."/>
            <person name="Kondo H."/>
            <person name="Senapin S."/>
            <person name="Rodkhum C."/>
        </authorList>
    </citation>
    <scope>NUCLEOTIDE SEQUENCE [LARGE SCALE GENOMIC DNA]</scope>
    <source>
        <strain evidence="5 6">1214</strain>
    </source>
</reference>
<protein>
    <submittedName>
        <fullName evidence="5">Transcriptional regulator</fullName>
    </submittedName>
</protein>
<dbReference type="InterPro" id="IPR001845">
    <property type="entry name" value="HTH_ArsR_DNA-bd_dom"/>
</dbReference>
<dbReference type="PRINTS" id="PR00778">
    <property type="entry name" value="HTHARSR"/>
</dbReference>
<dbReference type="GO" id="GO:0003677">
    <property type="term" value="F:DNA binding"/>
    <property type="evidence" value="ECO:0007669"/>
    <property type="project" value="UniProtKB-KW"/>
</dbReference>
<dbReference type="Pfam" id="PF01022">
    <property type="entry name" value="HTH_5"/>
    <property type="match status" value="1"/>
</dbReference>
<dbReference type="SMART" id="SM00418">
    <property type="entry name" value="HTH_ARSR"/>
    <property type="match status" value="1"/>
</dbReference>
<dbReference type="GO" id="GO:0003700">
    <property type="term" value="F:DNA-binding transcription factor activity"/>
    <property type="evidence" value="ECO:0007669"/>
    <property type="project" value="InterPro"/>
</dbReference>
<evidence type="ECO:0000256" key="3">
    <source>
        <dbReference type="ARBA" id="ARBA00023163"/>
    </source>
</evidence>
<dbReference type="Proteomes" id="UP000198034">
    <property type="component" value="Unassembled WGS sequence"/>
</dbReference>
<dbReference type="CDD" id="cd00090">
    <property type="entry name" value="HTH_ARSR"/>
    <property type="match status" value="1"/>
</dbReference>
<sequence>MGASKSAFFTDSQNELANLFKALSNPARLAIIEHLIKVDSCICNDIVEELPLAQPTISQHLKELKQVGLVKGSIKGKNICYCINKEIFNKIHIYFSLLENTKNAIYCP</sequence>
<evidence type="ECO:0000256" key="1">
    <source>
        <dbReference type="ARBA" id="ARBA00023015"/>
    </source>
</evidence>
<evidence type="ECO:0000259" key="4">
    <source>
        <dbReference type="PROSITE" id="PS50987"/>
    </source>
</evidence>
<gene>
    <name evidence="5" type="ORF">BWK62_10975</name>
</gene>
<name>A0A246G944_9FLAO</name>
<dbReference type="PROSITE" id="PS50987">
    <property type="entry name" value="HTH_ARSR_2"/>
    <property type="match status" value="1"/>
</dbReference>
<dbReference type="NCBIfam" id="NF033788">
    <property type="entry name" value="HTH_metalloreg"/>
    <property type="match status" value="1"/>
</dbReference>
<dbReference type="EMBL" id="MTCY01000034">
    <property type="protein sequence ID" value="OWP75873.1"/>
    <property type="molecule type" value="Genomic_DNA"/>
</dbReference>
<proteinExistence type="predicted"/>
<dbReference type="PANTHER" id="PTHR33154:SF15">
    <property type="entry name" value="REGULATORY PROTEIN ARSR"/>
    <property type="match status" value="1"/>
</dbReference>
<dbReference type="SUPFAM" id="SSF46785">
    <property type="entry name" value="Winged helix' DNA-binding domain"/>
    <property type="match status" value="1"/>
</dbReference>
<dbReference type="PANTHER" id="PTHR33154">
    <property type="entry name" value="TRANSCRIPTIONAL REGULATOR, ARSR FAMILY"/>
    <property type="match status" value="1"/>
</dbReference>
<dbReference type="AlphaFoldDB" id="A0A246G944"/>
<keyword evidence="3" id="KW-0804">Transcription</keyword>
<dbReference type="InterPro" id="IPR011991">
    <property type="entry name" value="ArsR-like_HTH"/>
</dbReference>